<reference evidence="1" key="1">
    <citation type="submission" date="2022-08" db="EMBL/GenBank/DDBJ databases">
        <authorList>
            <consortium name="DOE Joint Genome Institute"/>
            <person name="Min B."/>
            <person name="Riley R."/>
            <person name="Sierra-Patev S."/>
            <person name="Naranjo-Ortiz M."/>
            <person name="Looney B."/>
            <person name="Konkel Z."/>
            <person name="Slot J.C."/>
            <person name="Sakamoto Y."/>
            <person name="Steenwyk J.L."/>
            <person name="Rokas A."/>
            <person name="Carro J."/>
            <person name="Camarero S."/>
            <person name="Ferreira P."/>
            <person name="Molpeceres G."/>
            <person name="Ruiz-Duenas F.J."/>
            <person name="Serrano A."/>
            <person name="Henrissat B."/>
            <person name="Drula E."/>
            <person name="Hughes K.W."/>
            <person name="Mata J.L."/>
            <person name="Ishikawa N.K."/>
            <person name="Vargas-Isla R."/>
            <person name="Ushijima S."/>
            <person name="Smith C.A."/>
            <person name="Ahrendt S."/>
            <person name="Andreopoulos W."/>
            <person name="He G."/>
            <person name="Labutti K."/>
            <person name="Lipzen A."/>
            <person name="Ng V."/>
            <person name="Sandor L."/>
            <person name="Barry K."/>
            <person name="Martinez A.T."/>
            <person name="Xiao Y."/>
            <person name="Gibbons J.G."/>
            <person name="Terashima K."/>
            <person name="Hibbett D.S."/>
            <person name="Grigoriev I.V."/>
        </authorList>
    </citation>
    <scope>NUCLEOTIDE SEQUENCE</scope>
    <source>
        <strain evidence="1">Sp2 HRB7682 ss15</strain>
    </source>
</reference>
<accession>A0A9W9E0E3</accession>
<evidence type="ECO:0000313" key="2">
    <source>
        <dbReference type="Proteomes" id="UP001150238"/>
    </source>
</evidence>
<sequence>LHLDADSWQSSAATSGTMFHQFKFPTPILTSLTLVTDGRGITNGILPQMFGGEMPSLKKLCLKHLTAWPRGYFQSLTHVCLYDQNESTRPTMDEFLDFLASSPSLEELAL</sequence>
<reference evidence="1" key="2">
    <citation type="journal article" date="2023" name="Proc. Natl. Acad. Sci. U.S.A.">
        <title>A global phylogenomic analysis of the shiitake genus Lentinula.</title>
        <authorList>
            <person name="Sierra-Patev S."/>
            <person name="Min B."/>
            <person name="Naranjo-Ortiz M."/>
            <person name="Looney B."/>
            <person name="Konkel Z."/>
            <person name="Slot J.C."/>
            <person name="Sakamoto Y."/>
            <person name="Steenwyk J.L."/>
            <person name="Rokas A."/>
            <person name="Carro J."/>
            <person name="Camarero S."/>
            <person name="Ferreira P."/>
            <person name="Molpeceres G."/>
            <person name="Ruiz-Duenas F.J."/>
            <person name="Serrano A."/>
            <person name="Henrissat B."/>
            <person name="Drula E."/>
            <person name="Hughes K.W."/>
            <person name="Mata J.L."/>
            <person name="Ishikawa N.K."/>
            <person name="Vargas-Isla R."/>
            <person name="Ushijima S."/>
            <person name="Smith C.A."/>
            <person name="Donoghue J."/>
            <person name="Ahrendt S."/>
            <person name="Andreopoulos W."/>
            <person name="He G."/>
            <person name="LaButti K."/>
            <person name="Lipzen A."/>
            <person name="Ng V."/>
            <person name="Riley R."/>
            <person name="Sandor L."/>
            <person name="Barry K."/>
            <person name="Martinez A.T."/>
            <person name="Xiao Y."/>
            <person name="Gibbons J.G."/>
            <person name="Terashima K."/>
            <person name="Grigoriev I.V."/>
            <person name="Hibbett D."/>
        </authorList>
    </citation>
    <scope>NUCLEOTIDE SEQUENCE</scope>
    <source>
        <strain evidence="1">Sp2 HRB7682 ss15</strain>
    </source>
</reference>
<comment type="caution">
    <text evidence="1">The sequence shown here is derived from an EMBL/GenBank/DDBJ whole genome shotgun (WGS) entry which is preliminary data.</text>
</comment>
<gene>
    <name evidence="1" type="ORF">C8J55DRAFT_397842</name>
</gene>
<dbReference type="AlphaFoldDB" id="A0A9W9E0E3"/>
<feature type="non-terminal residue" evidence="1">
    <location>
        <position position="1"/>
    </location>
</feature>
<protein>
    <submittedName>
        <fullName evidence="1">Uncharacterized protein</fullName>
    </submittedName>
</protein>
<feature type="non-terminal residue" evidence="1">
    <location>
        <position position="110"/>
    </location>
</feature>
<name>A0A9W9E0E3_9AGAR</name>
<dbReference type="EMBL" id="JANVFS010000003">
    <property type="protein sequence ID" value="KAJ4493998.1"/>
    <property type="molecule type" value="Genomic_DNA"/>
</dbReference>
<organism evidence="1 2">
    <name type="scientific">Lentinula lateritia</name>
    <dbReference type="NCBI Taxonomy" id="40482"/>
    <lineage>
        <taxon>Eukaryota</taxon>
        <taxon>Fungi</taxon>
        <taxon>Dikarya</taxon>
        <taxon>Basidiomycota</taxon>
        <taxon>Agaricomycotina</taxon>
        <taxon>Agaricomycetes</taxon>
        <taxon>Agaricomycetidae</taxon>
        <taxon>Agaricales</taxon>
        <taxon>Marasmiineae</taxon>
        <taxon>Omphalotaceae</taxon>
        <taxon>Lentinula</taxon>
    </lineage>
</organism>
<dbReference type="Proteomes" id="UP001150238">
    <property type="component" value="Unassembled WGS sequence"/>
</dbReference>
<evidence type="ECO:0000313" key="1">
    <source>
        <dbReference type="EMBL" id="KAJ4493998.1"/>
    </source>
</evidence>
<proteinExistence type="predicted"/>